<evidence type="ECO:0000313" key="5">
    <source>
        <dbReference type="Proteomes" id="UP000615326"/>
    </source>
</evidence>
<gene>
    <name evidence="4" type="primary">pqqD</name>
    <name evidence="4" type="ORF">GOB84_09265</name>
</gene>
<comment type="caution">
    <text evidence="4">The sequence shown here is derived from an EMBL/GenBank/DDBJ whole genome shotgun (WGS) entry which is preliminary data.</text>
</comment>
<keyword evidence="5" id="KW-1185">Reference proteome</keyword>
<dbReference type="Proteomes" id="UP000615326">
    <property type="component" value="Unassembled WGS sequence"/>
</dbReference>
<sequence length="94" mass="10582">MDDISEDRVPAFARGTRLQRDRVREQWVVQAPERAFLADPVAAEILQQVDGETPLRTIIDGLTAAFEAPREVIARDVLALVSDLADRQVLIWKT</sequence>
<dbReference type="NCBIfam" id="TIGR03859">
    <property type="entry name" value="PQQ_PqqD"/>
    <property type="match status" value="1"/>
</dbReference>
<comment type="pathway">
    <text evidence="1">Cofactor biosynthesis; pyrroloquinoline quinone biosynthesis.</text>
</comment>
<dbReference type="Gene3D" id="1.10.10.1150">
    <property type="entry name" value="Coenzyme PQQ synthesis protein D (PqqD)"/>
    <property type="match status" value="1"/>
</dbReference>
<comment type="subunit">
    <text evidence="2">Monomer. Interacts with PqqE.</text>
</comment>
<dbReference type="Pfam" id="PF05402">
    <property type="entry name" value="PqqD"/>
    <property type="match status" value="1"/>
</dbReference>
<dbReference type="InterPro" id="IPR022479">
    <property type="entry name" value="PqqD_bac"/>
</dbReference>
<evidence type="ECO:0000313" key="4">
    <source>
        <dbReference type="EMBL" id="NHO32742.1"/>
    </source>
</evidence>
<evidence type="ECO:0000256" key="3">
    <source>
        <dbReference type="ARBA" id="ARBA00022905"/>
    </source>
</evidence>
<evidence type="ECO:0000256" key="2">
    <source>
        <dbReference type="ARBA" id="ARBA00011741"/>
    </source>
</evidence>
<dbReference type="EMBL" id="WOSW01000015">
    <property type="protein sequence ID" value="NHO32742.1"/>
    <property type="molecule type" value="Genomic_DNA"/>
</dbReference>
<evidence type="ECO:0000256" key="1">
    <source>
        <dbReference type="ARBA" id="ARBA00004886"/>
    </source>
</evidence>
<keyword evidence="3" id="KW-0884">PQQ biosynthesis</keyword>
<organism evidence="4 5">
    <name type="scientific">Acetobacter fallax</name>
    <dbReference type="NCBI Taxonomy" id="1737473"/>
    <lineage>
        <taxon>Bacteria</taxon>
        <taxon>Pseudomonadati</taxon>
        <taxon>Pseudomonadota</taxon>
        <taxon>Alphaproteobacteria</taxon>
        <taxon>Acetobacterales</taxon>
        <taxon>Acetobacteraceae</taxon>
        <taxon>Acetobacter</taxon>
    </lineage>
</organism>
<dbReference type="InterPro" id="IPR008792">
    <property type="entry name" value="PQQD"/>
</dbReference>
<dbReference type="InterPro" id="IPR041881">
    <property type="entry name" value="PqqD_sf"/>
</dbReference>
<protein>
    <submittedName>
        <fullName evidence="4">Pyrroloquinoline quinone biosynthesis peptide chaperone PqqD</fullName>
    </submittedName>
</protein>
<name>A0ABX0KAG0_9PROT</name>
<dbReference type="RefSeq" id="WP_173577270.1">
    <property type="nucleotide sequence ID" value="NZ_WOSW01000015.1"/>
</dbReference>
<proteinExistence type="predicted"/>
<accession>A0ABX0KAG0</accession>
<reference evidence="4 5" key="1">
    <citation type="journal article" date="2020" name="Int. J. Syst. Evol. Microbiol.">
        <title>Novel acetic acid bacteria from cider fermentations: Acetobacter conturbans sp. nov. and Acetobacter fallax sp. nov.</title>
        <authorList>
            <person name="Sombolestani A.S."/>
            <person name="Cleenwerck I."/>
            <person name="Cnockaert M."/>
            <person name="Borremans W."/>
            <person name="Wieme A.D."/>
            <person name="De Vuyst L."/>
            <person name="Vandamme P."/>
        </authorList>
    </citation>
    <scope>NUCLEOTIDE SEQUENCE [LARGE SCALE GENOMIC DNA]</scope>
    <source>
        <strain evidence="4 5">LMG 1637</strain>
    </source>
</reference>